<keyword evidence="2" id="KW-1185">Reference proteome</keyword>
<dbReference type="InterPro" id="IPR036412">
    <property type="entry name" value="HAD-like_sf"/>
</dbReference>
<dbReference type="Gene3D" id="3.40.50.1000">
    <property type="entry name" value="HAD superfamily/HAD-like"/>
    <property type="match status" value="1"/>
</dbReference>
<proteinExistence type="predicted"/>
<dbReference type="SUPFAM" id="SSF56784">
    <property type="entry name" value="HAD-like"/>
    <property type="match status" value="1"/>
</dbReference>
<comment type="caution">
    <text evidence="1">The sequence shown here is derived from an EMBL/GenBank/DDBJ whole genome shotgun (WGS) entry which is preliminary data.</text>
</comment>
<organism evidence="1 2">
    <name type="scientific">Bacillus capparidis</name>
    <dbReference type="NCBI Taxonomy" id="1840411"/>
    <lineage>
        <taxon>Bacteria</taxon>
        <taxon>Bacillati</taxon>
        <taxon>Bacillota</taxon>
        <taxon>Bacilli</taxon>
        <taxon>Bacillales</taxon>
        <taxon>Bacillaceae</taxon>
        <taxon>Bacillus</taxon>
    </lineage>
</organism>
<dbReference type="PROSITE" id="PS01228">
    <property type="entry name" value="COF_1"/>
    <property type="match status" value="1"/>
</dbReference>
<dbReference type="PANTHER" id="PTHR10000:SF55">
    <property type="entry name" value="5-AMINO-6-(5-PHOSPHO-D-RIBITYLAMINO)URACIL PHOSPHATASE YCSE"/>
    <property type="match status" value="1"/>
</dbReference>
<dbReference type="Proteomes" id="UP000674416">
    <property type="component" value="Unassembled WGS sequence"/>
</dbReference>
<sequence>MPDSKGNEKDLKLIALDMDGTLLNHENDISEGNKQAISEAIKQGIHVVISTGRTIMTCKKLVEPLKLSSYVITTNGSEIWDSDFVLVERQLLGCDHIEQMLNLRNTHNTSFWAASVDKVWRDEIPEDVTKHEWLKFGFDIEDDEIREKVLEELRKNTGLEISNSSPTNIEVNAVGINKAAALVKVTERLGLTMDNVIAMGDSLNDIAMISEAGIGVAMGNAQDIVKETADWVTDTNVEDGVAKAIRHWVLNPKRSSV</sequence>
<dbReference type="CDD" id="cd07516">
    <property type="entry name" value="HAD_Pase"/>
    <property type="match status" value="1"/>
</dbReference>
<evidence type="ECO:0000313" key="2">
    <source>
        <dbReference type="Proteomes" id="UP000674416"/>
    </source>
</evidence>
<dbReference type="NCBIfam" id="TIGR01484">
    <property type="entry name" value="HAD-SF-IIB"/>
    <property type="match status" value="1"/>
</dbReference>
<protein>
    <submittedName>
        <fullName evidence="1">Phosphoglycolate phosphatase (TIGR01487 family)</fullName>
    </submittedName>
</protein>
<dbReference type="SFLD" id="SFLDG01140">
    <property type="entry name" value="C2.B:_Phosphomannomutase_and_P"/>
    <property type="match status" value="1"/>
</dbReference>
<dbReference type="EMBL" id="JAFDST010000008">
    <property type="protein sequence ID" value="MBP1083983.1"/>
    <property type="molecule type" value="Genomic_DNA"/>
</dbReference>
<dbReference type="SFLD" id="SFLDG01144">
    <property type="entry name" value="C2.B.4:_PGP_Like"/>
    <property type="match status" value="1"/>
</dbReference>
<dbReference type="PROSITE" id="PS01229">
    <property type="entry name" value="COF_2"/>
    <property type="match status" value="1"/>
</dbReference>
<evidence type="ECO:0000313" key="1">
    <source>
        <dbReference type="EMBL" id="MBP1083983.1"/>
    </source>
</evidence>
<dbReference type="SFLD" id="SFLDS00003">
    <property type="entry name" value="Haloacid_Dehalogenase"/>
    <property type="match status" value="1"/>
</dbReference>
<accession>A0ABS4D2Y4</accession>
<dbReference type="InterPro" id="IPR023214">
    <property type="entry name" value="HAD_sf"/>
</dbReference>
<dbReference type="PANTHER" id="PTHR10000">
    <property type="entry name" value="PHOSPHOSERINE PHOSPHATASE"/>
    <property type="match status" value="1"/>
</dbReference>
<name>A0ABS4D2Y4_9BACI</name>
<dbReference type="InterPro" id="IPR006379">
    <property type="entry name" value="HAD-SF_hydro_IIB"/>
</dbReference>
<dbReference type="RefSeq" id="WP_082364282.1">
    <property type="nucleotide sequence ID" value="NZ_JAFDST010000008.1"/>
</dbReference>
<gene>
    <name evidence="1" type="ORF">JOC74_004530</name>
</gene>
<reference evidence="1 2" key="1">
    <citation type="submission" date="2021-01" db="EMBL/GenBank/DDBJ databases">
        <title>Genomic Encyclopedia of Type Strains, Phase IV (KMG-IV): sequencing the most valuable type-strain genomes for metagenomic binning, comparative biology and taxonomic classification.</title>
        <authorList>
            <person name="Goeker M."/>
        </authorList>
    </citation>
    <scope>NUCLEOTIDE SEQUENCE [LARGE SCALE GENOMIC DNA]</scope>
    <source>
        <strain evidence="1 2">DSM 103394</strain>
    </source>
</reference>
<dbReference type="Gene3D" id="3.30.1240.10">
    <property type="match status" value="1"/>
</dbReference>
<dbReference type="Pfam" id="PF08282">
    <property type="entry name" value="Hydrolase_3"/>
    <property type="match status" value="2"/>
</dbReference>